<dbReference type="AlphaFoldDB" id="A0AAN9TMN2"/>
<accession>A0AAN9TMN2</accession>
<feature type="domain" description="Misato Segment II tubulin-like" evidence="5">
    <location>
        <begin position="5"/>
        <end position="120"/>
    </location>
</feature>
<protein>
    <recommendedName>
        <fullName evidence="9">Protein misato-like protein 1</fullName>
    </recommendedName>
</protein>
<keyword evidence="8" id="KW-1185">Reference proteome</keyword>
<name>A0AAN9TMN2_9HEMI</name>
<comment type="similarity">
    <text evidence="2">Belongs to the misato family.</text>
</comment>
<organism evidence="7 8">
    <name type="scientific">Parthenolecanium corni</name>
    <dbReference type="NCBI Taxonomy" id="536013"/>
    <lineage>
        <taxon>Eukaryota</taxon>
        <taxon>Metazoa</taxon>
        <taxon>Ecdysozoa</taxon>
        <taxon>Arthropoda</taxon>
        <taxon>Hexapoda</taxon>
        <taxon>Insecta</taxon>
        <taxon>Pterygota</taxon>
        <taxon>Neoptera</taxon>
        <taxon>Paraneoptera</taxon>
        <taxon>Hemiptera</taxon>
        <taxon>Sternorrhyncha</taxon>
        <taxon>Coccoidea</taxon>
        <taxon>Coccidae</taxon>
        <taxon>Parthenolecanium</taxon>
    </lineage>
</organism>
<dbReference type="Proteomes" id="UP001367676">
    <property type="component" value="Unassembled WGS sequence"/>
</dbReference>
<keyword evidence="3" id="KW-0496">Mitochondrion</keyword>
<evidence type="ECO:0000256" key="4">
    <source>
        <dbReference type="SAM" id="MobiDB-lite"/>
    </source>
</evidence>
<feature type="compositionally biased region" description="Polar residues" evidence="4">
    <location>
        <begin position="912"/>
        <end position="922"/>
    </location>
</feature>
<proteinExistence type="inferred from homology"/>
<dbReference type="InterPro" id="IPR019605">
    <property type="entry name" value="Misato_II_tubulin-like"/>
</dbReference>
<dbReference type="GO" id="GO:0005739">
    <property type="term" value="C:mitochondrion"/>
    <property type="evidence" value="ECO:0007669"/>
    <property type="project" value="UniProtKB-SubCell"/>
</dbReference>
<feature type="compositionally biased region" description="Basic and acidic residues" evidence="4">
    <location>
        <begin position="875"/>
        <end position="886"/>
    </location>
</feature>
<dbReference type="EMBL" id="JBBCAQ010000010">
    <property type="protein sequence ID" value="KAK7601492.1"/>
    <property type="molecule type" value="Genomic_DNA"/>
</dbReference>
<feature type="region of interest" description="Disordered" evidence="4">
    <location>
        <begin position="618"/>
        <end position="648"/>
    </location>
</feature>
<evidence type="ECO:0000259" key="6">
    <source>
        <dbReference type="Pfam" id="PF14881"/>
    </source>
</evidence>
<dbReference type="InterPro" id="IPR049942">
    <property type="entry name" value="DML1/Misato"/>
</dbReference>
<dbReference type="InterPro" id="IPR029209">
    <property type="entry name" value="DML1/Misato_tubulin"/>
</dbReference>
<feature type="region of interest" description="Disordered" evidence="4">
    <location>
        <begin position="997"/>
        <end position="1034"/>
    </location>
</feature>
<dbReference type="SUPFAM" id="SSF52490">
    <property type="entry name" value="Tubulin nucleotide-binding domain-like"/>
    <property type="match status" value="1"/>
</dbReference>
<dbReference type="GO" id="GO:0007005">
    <property type="term" value="P:mitochondrion organization"/>
    <property type="evidence" value="ECO:0007669"/>
    <property type="project" value="InterPro"/>
</dbReference>
<dbReference type="Pfam" id="PF14881">
    <property type="entry name" value="Tubulin_3"/>
    <property type="match status" value="1"/>
</dbReference>
<sequence>MSNNEIITLQFGNYSNFVGGHWWNLQESSFSYNVDAPTEINHDVLFREGLNNSREVTFTPRLLLVDLKGSLGCLSTYSDLYGEKTVPDITEDNILWPTDKLQIEEAPKLEKNEFLDDIEKEDTAMGDCESSALDKLIQRYELDEKVQDWSDYLATRFHPRTFSIVNQFQHNANAFNSFNQGVELWKSELFSEEWVDKCRAYVEECDYLQGFHALFDCADGFSGLCCSALSHLVDEYPNKSVFAFPTQAVYSYNDQNLPLELRTINNVLAYGELIELSSAFVPIGTACNLWNDTSSARSFPNLRYNEKLSYHSSAILAAYLETITVGYRQRKTMSKLSQVLSKLTPSGRKLLTGTLRLPFPVYPELSVLESLEMQTDLFWTTITPNASVTLETSPLQEIGIRGLSSFSLFPSVKKRSTNAVSQFQSVEEMMLNYLNFCTSGSNVQANISNVDTPLKIPASYPHIFEENVTRIGCISETTLPLKFAVAEAPVFAGLHNCSSASNLLSLLSENGSKISLNQIKCFPSAGIEKLEYLESEIDELIARAKDQGYNVILEFGCKGVSLATNALMTTAVKNVPSGVVVKPPVDKPDSVDEMSMGDGSCAANSAYTGIDASINFSESEDDYQTPRKKTRKSRKRDSSVASTRVTRSKKKGSSGLLFQLRKSYSLNDLMNTEVMDRVNEIKLQSKNEYNRINVAMPLTKSDSTVFAEDNAAMKIDSRSVVQPLPSPCDNISVEQNCIVPKLQTDVRNSKNARQKKFEEIKHAALSSNSPPFYSRKSFLNLSSSSIPVHHIHESSVRSRIESNKIISDHRNKFEFAAHRQSSETTAKSSVTKSKNICVTKVSPRKAVSTPDLSFKNEKFWLQTDDQSKKLQCVEECSRNDSAKGEDSSPSIRRRRRRKRTAPKPPEFRPESNKNPTSWKANKTDQINVKVPCILVAESKMASNDIRSQNFDDRYLNPLPRHESNEYSKYLKFKPRSQGSKLRQFLSKSRELLTQWRSGEQTDDSHSTNSHSDYVAASSDDSYSTTSSRCNSTIL</sequence>
<reference evidence="7 8" key="1">
    <citation type="submission" date="2024-03" db="EMBL/GenBank/DDBJ databases">
        <title>Adaptation during the transition from Ophiocordyceps entomopathogen to insect associate is accompanied by gene loss and intensified selection.</title>
        <authorList>
            <person name="Ward C.M."/>
            <person name="Onetto C.A."/>
            <person name="Borneman A.R."/>
        </authorList>
    </citation>
    <scope>NUCLEOTIDE SEQUENCE [LARGE SCALE GENOMIC DNA]</scope>
    <source>
        <strain evidence="7">AWRI1</strain>
        <tissue evidence="7">Single Adult Female</tissue>
    </source>
</reference>
<gene>
    <name evidence="7" type="ORF">V9T40_008933</name>
</gene>
<evidence type="ECO:0000256" key="3">
    <source>
        <dbReference type="ARBA" id="ARBA00023128"/>
    </source>
</evidence>
<feature type="compositionally biased region" description="Basic residues" evidence="4">
    <location>
        <begin position="891"/>
        <end position="901"/>
    </location>
</feature>
<feature type="region of interest" description="Disordered" evidence="4">
    <location>
        <begin position="875"/>
        <end position="922"/>
    </location>
</feature>
<evidence type="ECO:0000313" key="7">
    <source>
        <dbReference type="EMBL" id="KAK7601492.1"/>
    </source>
</evidence>
<evidence type="ECO:0000256" key="1">
    <source>
        <dbReference type="ARBA" id="ARBA00004173"/>
    </source>
</evidence>
<dbReference type="Pfam" id="PF10644">
    <property type="entry name" value="Misat_Tub_SegII"/>
    <property type="match status" value="1"/>
</dbReference>
<feature type="compositionally biased region" description="Low complexity" evidence="4">
    <location>
        <begin position="1006"/>
        <end position="1027"/>
    </location>
</feature>
<dbReference type="Gene3D" id="3.40.50.1440">
    <property type="entry name" value="Tubulin/FtsZ, GTPase domain"/>
    <property type="match status" value="1"/>
</dbReference>
<evidence type="ECO:0000256" key="2">
    <source>
        <dbReference type="ARBA" id="ARBA00008507"/>
    </source>
</evidence>
<dbReference type="PANTHER" id="PTHR13391">
    <property type="entry name" value="MITOCHONDRIAL DISTRIBUTION REGULATOR MISATO"/>
    <property type="match status" value="1"/>
</dbReference>
<comment type="caution">
    <text evidence="7">The sequence shown here is derived from an EMBL/GenBank/DDBJ whole genome shotgun (WGS) entry which is preliminary data.</text>
</comment>
<evidence type="ECO:0000313" key="8">
    <source>
        <dbReference type="Proteomes" id="UP001367676"/>
    </source>
</evidence>
<evidence type="ECO:0000259" key="5">
    <source>
        <dbReference type="Pfam" id="PF10644"/>
    </source>
</evidence>
<dbReference type="InterPro" id="IPR036525">
    <property type="entry name" value="Tubulin/FtsZ_GTPase_sf"/>
</dbReference>
<dbReference type="CDD" id="cd06060">
    <property type="entry name" value="misato"/>
    <property type="match status" value="1"/>
</dbReference>
<feature type="domain" description="DML1/Misato tubulin" evidence="6">
    <location>
        <begin position="144"/>
        <end position="326"/>
    </location>
</feature>
<feature type="compositionally biased region" description="Basic residues" evidence="4">
    <location>
        <begin position="626"/>
        <end position="635"/>
    </location>
</feature>
<dbReference type="PANTHER" id="PTHR13391:SF0">
    <property type="entry name" value="PROTEIN MISATO HOMOLOG 1"/>
    <property type="match status" value="1"/>
</dbReference>
<comment type="subcellular location">
    <subcellularLocation>
        <location evidence="1">Mitochondrion</location>
    </subcellularLocation>
</comment>
<evidence type="ECO:0008006" key="9">
    <source>
        <dbReference type="Google" id="ProtNLM"/>
    </source>
</evidence>